<dbReference type="RefSeq" id="WP_114126094.1">
    <property type="nucleotide sequence ID" value="NZ_QOUI01000004.1"/>
</dbReference>
<keyword evidence="2" id="KW-0547">Nucleotide-binding</keyword>
<feature type="domain" description="Orc1-like AAA ATPase" evidence="1">
    <location>
        <begin position="16"/>
        <end position="173"/>
    </location>
</feature>
<dbReference type="SUPFAM" id="SSF52540">
    <property type="entry name" value="P-loop containing nucleoside triphosphate hydrolases"/>
    <property type="match status" value="1"/>
</dbReference>
<keyword evidence="2" id="KW-0067">ATP-binding</keyword>
<organism evidence="2 3">
    <name type="scientific">Desertihabitans brevis</name>
    <dbReference type="NCBI Taxonomy" id="2268447"/>
    <lineage>
        <taxon>Bacteria</taxon>
        <taxon>Bacillati</taxon>
        <taxon>Actinomycetota</taxon>
        <taxon>Actinomycetes</taxon>
        <taxon>Propionibacteriales</taxon>
        <taxon>Propionibacteriaceae</taxon>
        <taxon>Desertihabitans</taxon>
    </lineage>
</organism>
<evidence type="ECO:0000313" key="3">
    <source>
        <dbReference type="Proteomes" id="UP000252770"/>
    </source>
</evidence>
<comment type="caution">
    <text evidence="2">The sequence shown here is derived from an EMBL/GenBank/DDBJ whole genome shotgun (WGS) entry which is preliminary data.</text>
</comment>
<keyword evidence="3" id="KW-1185">Reference proteome</keyword>
<sequence length="281" mass="29678">MREPLYTPGAGRVPPELVGRDAVLERWTGTLSTARGAAHLPKDVVHTGPPGAGRTVLLGRALELAAGEGYRVLRVDGRPGAWLRDALAPELATLGLRLDLLDADETAALAERVARLPGFLAEVLTDLAGVDGEGRGLVVGIDDLHLVDPEEAGRLGVAVELMETPPDAPVLLVATGGPDTWERLRGDGLRPVNDHPEKWFDLRPLPALSEEEASRALQRPAERVGVRWEPEAVELVVATADGHPGRLQSAAAAVWALGSGTDPVTAAHARQALRSVELPAP</sequence>
<dbReference type="GO" id="GO:0005524">
    <property type="term" value="F:ATP binding"/>
    <property type="evidence" value="ECO:0007669"/>
    <property type="project" value="UniProtKB-KW"/>
</dbReference>
<reference evidence="2 3" key="1">
    <citation type="submission" date="2018-07" db="EMBL/GenBank/DDBJ databases">
        <title>Desertimonas flava gen. nov. sp. nov.</title>
        <authorList>
            <person name="Liu S."/>
        </authorList>
    </citation>
    <scope>NUCLEOTIDE SEQUENCE [LARGE SCALE GENOMIC DNA]</scope>
    <source>
        <strain evidence="2 3">16Sb5-5</strain>
    </source>
</reference>
<dbReference type="Pfam" id="PF13191">
    <property type="entry name" value="AAA_16"/>
    <property type="match status" value="1"/>
</dbReference>
<proteinExistence type="predicted"/>
<dbReference type="InterPro" id="IPR041664">
    <property type="entry name" value="AAA_16"/>
</dbReference>
<evidence type="ECO:0000313" key="2">
    <source>
        <dbReference type="EMBL" id="RCK69908.1"/>
    </source>
</evidence>
<name>A0A367YVR9_9ACTN</name>
<dbReference type="AlphaFoldDB" id="A0A367YVR9"/>
<dbReference type="InterPro" id="IPR027417">
    <property type="entry name" value="P-loop_NTPase"/>
</dbReference>
<dbReference type="EMBL" id="QOUI01000004">
    <property type="protein sequence ID" value="RCK69908.1"/>
    <property type="molecule type" value="Genomic_DNA"/>
</dbReference>
<gene>
    <name evidence="2" type="ORF">DT076_07730</name>
</gene>
<protein>
    <submittedName>
        <fullName evidence="2">ATP-binding protein</fullName>
    </submittedName>
</protein>
<dbReference type="Proteomes" id="UP000252770">
    <property type="component" value="Unassembled WGS sequence"/>
</dbReference>
<evidence type="ECO:0000259" key="1">
    <source>
        <dbReference type="Pfam" id="PF13191"/>
    </source>
</evidence>
<accession>A0A367YVR9</accession>